<dbReference type="AlphaFoldDB" id="A0A6J4V2Q8"/>
<feature type="active site" description="Proton acceptor" evidence="9">
    <location>
        <position position="67"/>
    </location>
</feature>
<keyword evidence="4 9" id="KW-0028">Amino-acid biosynthesis</keyword>
<dbReference type="PANTHER" id="PTHR43406">
    <property type="entry name" value="TRYPTOPHAN SYNTHASE, ALPHA CHAIN"/>
    <property type="match status" value="1"/>
</dbReference>
<evidence type="ECO:0000256" key="8">
    <source>
        <dbReference type="ARBA" id="ARBA00049047"/>
    </source>
</evidence>
<comment type="pathway">
    <text evidence="2 9">Amino-acid biosynthesis; L-tryptophan biosynthesis; L-tryptophan from chorismate: step 5/5.</text>
</comment>
<dbReference type="GO" id="GO:0004834">
    <property type="term" value="F:tryptophan synthase activity"/>
    <property type="evidence" value="ECO:0007669"/>
    <property type="project" value="UniProtKB-UniRule"/>
</dbReference>
<dbReference type="InterPro" id="IPR002028">
    <property type="entry name" value="Trp_synthase_suA"/>
</dbReference>
<evidence type="ECO:0000256" key="6">
    <source>
        <dbReference type="ARBA" id="ARBA00023141"/>
    </source>
</evidence>
<dbReference type="InterPro" id="IPR018204">
    <property type="entry name" value="Trp_synthase_alpha_AS"/>
</dbReference>
<dbReference type="PANTHER" id="PTHR43406:SF1">
    <property type="entry name" value="TRYPTOPHAN SYNTHASE ALPHA CHAIN, CHLOROPLASTIC"/>
    <property type="match status" value="1"/>
</dbReference>
<evidence type="ECO:0000256" key="4">
    <source>
        <dbReference type="ARBA" id="ARBA00022605"/>
    </source>
</evidence>
<sequence length="274" mass="29122">MKASPIAPSRIGAAFARARDERRTALVPFLTAGYPTLRQSEELILATIRGGADIVEIGVPFSDPLADGATVQRTSQVALANGVRLADCLELVFRLRAAGVTTPFVFMGYYNPILQYGIETFASDAAAAGLDGAIVPDLPAEESDDLLAAFRRHGRDLIFLLAPTSTEARIEDVAERATGFVYCVSLTGVTGGRRVLPDLSTYLHRVRSRINLPIAIGFGISTPEHVRQVGDVAEGAVIGSALIDAIDESPPDEQPATAEAFLRHLATGADRPQA</sequence>
<organism evidence="11">
    <name type="scientific">uncultured Thermomicrobiales bacterium</name>
    <dbReference type="NCBI Taxonomy" id="1645740"/>
    <lineage>
        <taxon>Bacteria</taxon>
        <taxon>Pseudomonadati</taxon>
        <taxon>Thermomicrobiota</taxon>
        <taxon>Thermomicrobia</taxon>
        <taxon>Thermomicrobiales</taxon>
        <taxon>environmental samples</taxon>
    </lineage>
</organism>
<name>A0A6J4V2Q8_9BACT</name>
<dbReference type="SUPFAM" id="SSF51366">
    <property type="entry name" value="Ribulose-phoshate binding barrel"/>
    <property type="match status" value="1"/>
</dbReference>
<comment type="subunit">
    <text evidence="3 9">Tetramer of two alpha and two beta chains.</text>
</comment>
<comment type="function">
    <text evidence="1 9">The alpha subunit is responsible for the aldol cleavage of indoleglycerol phosphate to indole and glyceraldehyde 3-phosphate.</text>
</comment>
<dbReference type="NCBIfam" id="TIGR00262">
    <property type="entry name" value="trpA"/>
    <property type="match status" value="1"/>
</dbReference>
<keyword evidence="5 9" id="KW-0822">Tryptophan biosynthesis</keyword>
<comment type="similarity">
    <text evidence="9 10">Belongs to the TrpA family.</text>
</comment>
<evidence type="ECO:0000256" key="9">
    <source>
        <dbReference type="HAMAP-Rule" id="MF_00131"/>
    </source>
</evidence>
<evidence type="ECO:0000256" key="3">
    <source>
        <dbReference type="ARBA" id="ARBA00011270"/>
    </source>
</evidence>
<dbReference type="Gene3D" id="3.20.20.70">
    <property type="entry name" value="Aldolase class I"/>
    <property type="match status" value="1"/>
</dbReference>
<dbReference type="EMBL" id="CADCWF010000202">
    <property type="protein sequence ID" value="CAA9565582.1"/>
    <property type="molecule type" value="Genomic_DNA"/>
</dbReference>
<proteinExistence type="inferred from homology"/>
<dbReference type="CDD" id="cd04724">
    <property type="entry name" value="Tryptophan_synthase_alpha"/>
    <property type="match status" value="1"/>
</dbReference>
<keyword evidence="7 9" id="KW-0456">Lyase</keyword>
<evidence type="ECO:0000256" key="7">
    <source>
        <dbReference type="ARBA" id="ARBA00023239"/>
    </source>
</evidence>
<comment type="catalytic activity">
    <reaction evidence="8 9">
        <text>(1S,2R)-1-C-(indol-3-yl)glycerol 3-phosphate + L-serine = D-glyceraldehyde 3-phosphate + L-tryptophan + H2O</text>
        <dbReference type="Rhea" id="RHEA:10532"/>
        <dbReference type="ChEBI" id="CHEBI:15377"/>
        <dbReference type="ChEBI" id="CHEBI:33384"/>
        <dbReference type="ChEBI" id="CHEBI:57912"/>
        <dbReference type="ChEBI" id="CHEBI:58866"/>
        <dbReference type="ChEBI" id="CHEBI:59776"/>
        <dbReference type="EC" id="4.2.1.20"/>
    </reaction>
</comment>
<dbReference type="HAMAP" id="MF_00131">
    <property type="entry name" value="Trp_synth_alpha"/>
    <property type="match status" value="1"/>
</dbReference>
<evidence type="ECO:0000256" key="10">
    <source>
        <dbReference type="RuleBase" id="RU003662"/>
    </source>
</evidence>
<protein>
    <recommendedName>
        <fullName evidence="9">Tryptophan synthase alpha chain</fullName>
        <ecNumber evidence="9">4.2.1.20</ecNumber>
    </recommendedName>
</protein>
<dbReference type="Pfam" id="PF00290">
    <property type="entry name" value="Trp_syntA"/>
    <property type="match status" value="1"/>
</dbReference>
<gene>
    <name evidence="9" type="primary">trpA</name>
    <name evidence="11" type="ORF">AVDCRST_MAG59-2980</name>
</gene>
<dbReference type="GO" id="GO:0005829">
    <property type="term" value="C:cytosol"/>
    <property type="evidence" value="ECO:0007669"/>
    <property type="project" value="TreeGrafter"/>
</dbReference>
<feature type="active site" description="Proton acceptor" evidence="9">
    <location>
        <position position="56"/>
    </location>
</feature>
<evidence type="ECO:0000256" key="1">
    <source>
        <dbReference type="ARBA" id="ARBA00003365"/>
    </source>
</evidence>
<dbReference type="InterPro" id="IPR011060">
    <property type="entry name" value="RibuloseP-bd_barrel"/>
</dbReference>
<dbReference type="InterPro" id="IPR013785">
    <property type="entry name" value="Aldolase_TIM"/>
</dbReference>
<keyword evidence="6 9" id="KW-0057">Aromatic amino acid biosynthesis</keyword>
<reference evidence="11" key="1">
    <citation type="submission" date="2020-02" db="EMBL/GenBank/DDBJ databases">
        <authorList>
            <person name="Meier V. D."/>
        </authorList>
    </citation>
    <scope>NUCLEOTIDE SEQUENCE</scope>
    <source>
        <strain evidence="11">AVDCRST_MAG59</strain>
    </source>
</reference>
<dbReference type="FunFam" id="3.20.20.70:FF:000037">
    <property type="entry name" value="Tryptophan synthase alpha chain"/>
    <property type="match status" value="1"/>
</dbReference>
<evidence type="ECO:0000313" key="11">
    <source>
        <dbReference type="EMBL" id="CAA9565582.1"/>
    </source>
</evidence>
<dbReference type="PROSITE" id="PS00167">
    <property type="entry name" value="TRP_SYNTHASE_ALPHA"/>
    <property type="match status" value="1"/>
</dbReference>
<evidence type="ECO:0000256" key="2">
    <source>
        <dbReference type="ARBA" id="ARBA00004733"/>
    </source>
</evidence>
<evidence type="ECO:0000256" key="5">
    <source>
        <dbReference type="ARBA" id="ARBA00022822"/>
    </source>
</evidence>
<accession>A0A6J4V2Q8</accession>
<dbReference type="UniPathway" id="UPA00035">
    <property type="reaction ID" value="UER00044"/>
</dbReference>
<dbReference type="EC" id="4.2.1.20" evidence="9"/>